<dbReference type="SUPFAM" id="SSF52283">
    <property type="entry name" value="Formate/glycerate dehydrogenase catalytic domain-like"/>
    <property type="match status" value="1"/>
</dbReference>
<dbReference type="InterPro" id="IPR006139">
    <property type="entry name" value="D-isomer_2_OHA_DH_cat_dom"/>
</dbReference>
<name>A0ABW3ZUL0_9BACI</name>
<comment type="similarity">
    <text evidence="1 3">Belongs to the D-isomer specific 2-hydroxyacid dehydrogenase family.</text>
</comment>
<gene>
    <name evidence="7" type="ORF">ACFQ4A_10540</name>
</gene>
<feature type="region of interest" description="Disordered" evidence="4">
    <location>
        <begin position="307"/>
        <end position="328"/>
    </location>
</feature>
<dbReference type="PANTHER" id="PTHR10996:SF283">
    <property type="entry name" value="GLYOXYLATE_HYDROXYPYRUVATE REDUCTASE B"/>
    <property type="match status" value="1"/>
</dbReference>
<keyword evidence="8" id="KW-1185">Reference proteome</keyword>
<dbReference type="InterPro" id="IPR050223">
    <property type="entry name" value="D-isomer_2-hydroxyacid_DH"/>
</dbReference>
<evidence type="ECO:0000256" key="4">
    <source>
        <dbReference type="SAM" id="MobiDB-lite"/>
    </source>
</evidence>
<dbReference type="Proteomes" id="UP001597178">
    <property type="component" value="Unassembled WGS sequence"/>
</dbReference>
<dbReference type="PROSITE" id="PS00065">
    <property type="entry name" value="D_2_HYDROXYACID_DH_1"/>
    <property type="match status" value="1"/>
</dbReference>
<dbReference type="GO" id="GO:0016491">
    <property type="term" value="F:oxidoreductase activity"/>
    <property type="evidence" value="ECO:0007669"/>
    <property type="project" value="UniProtKB-KW"/>
</dbReference>
<accession>A0ABW3ZUL0</accession>
<evidence type="ECO:0000256" key="1">
    <source>
        <dbReference type="ARBA" id="ARBA00005854"/>
    </source>
</evidence>
<dbReference type="InterPro" id="IPR036291">
    <property type="entry name" value="NAD(P)-bd_dom_sf"/>
</dbReference>
<dbReference type="CDD" id="cd05301">
    <property type="entry name" value="GDH"/>
    <property type="match status" value="1"/>
</dbReference>
<dbReference type="Gene3D" id="3.40.50.720">
    <property type="entry name" value="NAD(P)-binding Rossmann-like Domain"/>
    <property type="match status" value="2"/>
</dbReference>
<dbReference type="InterPro" id="IPR029752">
    <property type="entry name" value="D-isomer_DH_CS1"/>
</dbReference>
<dbReference type="SUPFAM" id="SSF51735">
    <property type="entry name" value="NAD(P)-binding Rossmann-fold domains"/>
    <property type="match status" value="1"/>
</dbReference>
<organism evidence="7 8">
    <name type="scientific">Lentibacillus salinarum</name>
    <dbReference type="NCBI Taxonomy" id="446820"/>
    <lineage>
        <taxon>Bacteria</taxon>
        <taxon>Bacillati</taxon>
        <taxon>Bacillota</taxon>
        <taxon>Bacilli</taxon>
        <taxon>Bacillales</taxon>
        <taxon>Bacillaceae</taxon>
        <taxon>Lentibacillus</taxon>
    </lineage>
</organism>
<evidence type="ECO:0000313" key="7">
    <source>
        <dbReference type="EMBL" id="MFD1362091.1"/>
    </source>
</evidence>
<dbReference type="PANTHER" id="PTHR10996">
    <property type="entry name" value="2-HYDROXYACID DEHYDROGENASE-RELATED"/>
    <property type="match status" value="1"/>
</dbReference>
<feature type="domain" description="D-isomer specific 2-hydroxyacid dehydrogenase catalytic" evidence="5">
    <location>
        <begin position="6"/>
        <end position="320"/>
    </location>
</feature>
<proteinExistence type="inferred from homology"/>
<sequence length="328" mass="36287">MAKKIIAYNRVEKPVIEHLQQNYDVRFFKNVDTKRDQDFLSHLSESEGIIGLELPVDADLLDNAPNLKIISNVSVGYNNLDLAEMTKRGIVGTNTPGVLTDTVADAVFGILVATARRIPELNQFVKNGEWQAEAIENEHFGSNVHHKTLGIIGMGRIGKAIAQRAHFGFDMNILYHTRSRKPDAEEAFNADYRTLDELLVASDFVCMITPLTPETEGLIGKREFQLMKDSAIFINGSRGKTVVEQELIDALHKGEIKAAGLDVFEQEPIEGDNPLLSMNNVVTTPHIGSSTHETELKMSELAAENLEAGLSGEKPANLVNPEAWTSRR</sequence>
<comment type="caution">
    <text evidence="7">The sequence shown here is derived from an EMBL/GenBank/DDBJ whole genome shotgun (WGS) entry which is preliminary data.</text>
</comment>
<evidence type="ECO:0000256" key="3">
    <source>
        <dbReference type="RuleBase" id="RU003719"/>
    </source>
</evidence>
<dbReference type="InterPro" id="IPR006140">
    <property type="entry name" value="D-isomer_DH_NAD-bd"/>
</dbReference>
<evidence type="ECO:0000313" key="8">
    <source>
        <dbReference type="Proteomes" id="UP001597178"/>
    </source>
</evidence>
<dbReference type="Pfam" id="PF02826">
    <property type="entry name" value="2-Hacid_dh_C"/>
    <property type="match status" value="1"/>
</dbReference>
<dbReference type="Pfam" id="PF00389">
    <property type="entry name" value="2-Hacid_dh"/>
    <property type="match status" value="1"/>
</dbReference>
<feature type="domain" description="D-isomer specific 2-hydroxyacid dehydrogenase NAD-binding" evidence="6">
    <location>
        <begin position="109"/>
        <end position="288"/>
    </location>
</feature>
<evidence type="ECO:0000259" key="6">
    <source>
        <dbReference type="Pfam" id="PF02826"/>
    </source>
</evidence>
<dbReference type="EC" id="1.1.1.-" evidence="7"/>
<protein>
    <submittedName>
        <fullName evidence="7">2-hydroxyacid dehydrogenase</fullName>
        <ecNumber evidence="7">1.1.1.-</ecNumber>
    </submittedName>
</protein>
<reference evidence="8" key="1">
    <citation type="journal article" date="2019" name="Int. J. Syst. Evol. Microbiol.">
        <title>The Global Catalogue of Microorganisms (GCM) 10K type strain sequencing project: providing services to taxonomists for standard genome sequencing and annotation.</title>
        <authorList>
            <consortium name="The Broad Institute Genomics Platform"/>
            <consortium name="The Broad Institute Genome Sequencing Center for Infectious Disease"/>
            <person name="Wu L."/>
            <person name="Ma J."/>
        </authorList>
    </citation>
    <scope>NUCLEOTIDE SEQUENCE [LARGE SCALE GENOMIC DNA]</scope>
    <source>
        <strain evidence="8">CCUG 54822</strain>
    </source>
</reference>
<dbReference type="EMBL" id="JBHTNH010000023">
    <property type="protein sequence ID" value="MFD1362091.1"/>
    <property type="molecule type" value="Genomic_DNA"/>
</dbReference>
<evidence type="ECO:0000259" key="5">
    <source>
        <dbReference type="Pfam" id="PF00389"/>
    </source>
</evidence>
<dbReference type="RefSeq" id="WP_382400297.1">
    <property type="nucleotide sequence ID" value="NZ_JBHTNH010000023.1"/>
</dbReference>
<keyword evidence="2 3" id="KW-0560">Oxidoreductase</keyword>
<evidence type="ECO:0000256" key="2">
    <source>
        <dbReference type="ARBA" id="ARBA00023002"/>
    </source>
</evidence>